<dbReference type="Pfam" id="PF01177">
    <property type="entry name" value="Asp_Glu_race"/>
    <property type="match status" value="1"/>
</dbReference>
<dbReference type="GO" id="GO:0071555">
    <property type="term" value="P:cell wall organization"/>
    <property type="evidence" value="ECO:0007669"/>
    <property type="project" value="UniProtKB-KW"/>
</dbReference>
<dbReference type="NCBIfam" id="TIGR00067">
    <property type="entry name" value="glut_race"/>
    <property type="match status" value="1"/>
</dbReference>
<keyword evidence="10" id="KW-1185">Reference proteome</keyword>
<evidence type="ECO:0000256" key="1">
    <source>
        <dbReference type="ARBA" id="ARBA00001602"/>
    </source>
</evidence>
<dbReference type="SUPFAM" id="SSF53681">
    <property type="entry name" value="Aspartate/glutamate racemase"/>
    <property type="match status" value="2"/>
</dbReference>
<dbReference type="AlphaFoldDB" id="A0A502D0S6"/>
<dbReference type="Gene3D" id="3.40.50.1860">
    <property type="match status" value="2"/>
</dbReference>
<feature type="active site" description="Proton donor/acceptor" evidence="8">
    <location>
        <position position="73"/>
    </location>
</feature>
<evidence type="ECO:0000256" key="4">
    <source>
        <dbReference type="ARBA" id="ARBA00022984"/>
    </source>
</evidence>
<organism evidence="9 10">
    <name type="scientific">Pedococcus bigeumensis</name>
    <dbReference type="NCBI Taxonomy" id="433644"/>
    <lineage>
        <taxon>Bacteria</taxon>
        <taxon>Bacillati</taxon>
        <taxon>Actinomycetota</taxon>
        <taxon>Actinomycetes</taxon>
        <taxon>Micrococcales</taxon>
        <taxon>Intrasporangiaceae</taxon>
        <taxon>Pedococcus</taxon>
    </lineage>
</organism>
<dbReference type="EC" id="5.1.1.3" evidence="2 8"/>
<keyword evidence="3 8" id="KW-0133">Cell shape</keyword>
<feature type="binding site" evidence="8">
    <location>
        <begin position="74"/>
        <end position="75"/>
    </location>
    <ligand>
        <name>substrate</name>
    </ligand>
</feature>
<dbReference type="PANTHER" id="PTHR21198">
    <property type="entry name" value="GLUTAMATE RACEMASE"/>
    <property type="match status" value="1"/>
</dbReference>
<comment type="caution">
    <text evidence="9">The sequence shown here is derived from an EMBL/GenBank/DDBJ whole genome shotgun (WGS) entry which is preliminary data.</text>
</comment>
<dbReference type="InterPro" id="IPR033134">
    <property type="entry name" value="Asp/Glu_racemase_AS_2"/>
</dbReference>
<dbReference type="UniPathway" id="UPA00219"/>
<dbReference type="Proteomes" id="UP000317722">
    <property type="component" value="Unassembled WGS sequence"/>
</dbReference>
<keyword evidence="6 8" id="KW-0961">Cell wall biogenesis/degradation</keyword>
<gene>
    <name evidence="8" type="primary">murI</name>
    <name evidence="9" type="ORF">EAH86_02610</name>
</gene>
<evidence type="ECO:0000256" key="6">
    <source>
        <dbReference type="ARBA" id="ARBA00023316"/>
    </source>
</evidence>
<dbReference type="InterPro" id="IPR001920">
    <property type="entry name" value="Asp/Glu_race"/>
</dbReference>
<comment type="pathway">
    <text evidence="8">Cell wall biogenesis; peptidoglycan biosynthesis.</text>
</comment>
<comment type="function">
    <text evidence="8">Provides the (R)-glutamate required for cell wall biosynthesis.</text>
</comment>
<dbReference type="InterPro" id="IPR004391">
    <property type="entry name" value="Glu_race"/>
</dbReference>
<evidence type="ECO:0000256" key="8">
    <source>
        <dbReference type="HAMAP-Rule" id="MF_00258"/>
    </source>
</evidence>
<feature type="binding site" evidence="8">
    <location>
        <begin position="42"/>
        <end position="43"/>
    </location>
    <ligand>
        <name>substrate</name>
    </ligand>
</feature>
<dbReference type="PROSITE" id="PS00924">
    <property type="entry name" value="ASP_GLU_RACEMASE_2"/>
    <property type="match status" value="1"/>
</dbReference>
<dbReference type="GO" id="GO:0008881">
    <property type="term" value="F:glutamate racemase activity"/>
    <property type="evidence" value="ECO:0007669"/>
    <property type="project" value="UniProtKB-UniRule"/>
</dbReference>
<evidence type="ECO:0000256" key="2">
    <source>
        <dbReference type="ARBA" id="ARBA00013090"/>
    </source>
</evidence>
<dbReference type="InterPro" id="IPR018187">
    <property type="entry name" value="Asp/Glu_racemase_AS_1"/>
</dbReference>
<dbReference type="RefSeq" id="WP_140737042.1">
    <property type="nucleotide sequence ID" value="NZ_RCZM01000001.1"/>
</dbReference>
<dbReference type="FunFam" id="3.40.50.1860:FF:000002">
    <property type="entry name" value="Glutamate racemase"/>
    <property type="match status" value="1"/>
</dbReference>
<reference evidence="9 10" key="1">
    <citation type="journal article" date="2019" name="Environ. Microbiol.">
        <title>Species interactions and distinct microbial communities in high Arctic permafrost affected cryosols are associated with the CH4 and CO2 gas fluxes.</title>
        <authorList>
            <person name="Altshuler I."/>
            <person name="Hamel J."/>
            <person name="Turney S."/>
            <person name="Magnuson E."/>
            <person name="Levesque R."/>
            <person name="Greer C."/>
            <person name="Whyte L.G."/>
        </authorList>
    </citation>
    <scope>NUCLEOTIDE SEQUENCE [LARGE SCALE GENOMIC DNA]</scope>
    <source>
        <strain evidence="9 10">S9.3A</strain>
    </source>
</reference>
<dbReference type="GO" id="GO:0008360">
    <property type="term" value="P:regulation of cell shape"/>
    <property type="evidence" value="ECO:0007669"/>
    <property type="project" value="UniProtKB-KW"/>
</dbReference>
<evidence type="ECO:0000313" key="10">
    <source>
        <dbReference type="Proteomes" id="UP000317722"/>
    </source>
</evidence>
<keyword evidence="4 8" id="KW-0573">Peptidoglycan synthesis</keyword>
<proteinExistence type="inferred from homology"/>
<evidence type="ECO:0000256" key="3">
    <source>
        <dbReference type="ARBA" id="ARBA00022960"/>
    </source>
</evidence>
<feature type="binding site" evidence="8">
    <location>
        <begin position="10"/>
        <end position="11"/>
    </location>
    <ligand>
        <name>substrate</name>
    </ligand>
</feature>
<accession>A0A502D0S6</accession>
<comment type="catalytic activity">
    <reaction evidence="1 8">
        <text>L-glutamate = D-glutamate</text>
        <dbReference type="Rhea" id="RHEA:12813"/>
        <dbReference type="ChEBI" id="CHEBI:29985"/>
        <dbReference type="ChEBI" id="CHEBI:29986"/>
        <dbReference type="EC" id="5.1.1.3"/>
    </reaction>
</comment>
<sequence>MADAPIGIFDSGYGGLTVARAVLDQLPHESIAYFGDTARAPYGPRPIAESREFALECLDRLVDHGVKALVIACNTASAAVLHDARERYDVPVVEVIRPAVRRAARATRNHRVGVISTQGTHQSGAYVDAFAAAPHLEVTSVPCPRFVEFVESGVTSGPAVIDVARSYLAPLIDGDVDTLVLGCTHYPLLTGAISYVMGDGVTLVSSADETAKDVYRVLADSDALRPAHLPPPSHGFTTTGDAAEFTRLARRFLGPEVGADSDAVFGDAVVRSVVTPVASGGPR</sequence>
<dbReference type="PROSITE" id="PS00923">
    <property type="entry name" value="ASP_GLU_RACEMASE_1"/>
    <property type="match status" value="1"/>
</dbReference>
<comment type="similarity">
    <text evidence="8">Belongs to the aspartate/glutamate racemases family.</text>
</comment>
<dbReference type="GO" id="GO:0009252">
    <property type="term" value="P:peptidoglycan biosynthetic process"/>
    <property type="evidence" value="ECO:0007669"/>
    <property type="project" value="UniProtKB-UniRule"/>
</dbReference>
<dbReference type="OrthoDB" id="9801055at2"/>
<feature type="binding site" evidence="8">
    <location>
        <begin position="184"/>
        <end position="185"/>
    </location>
    <ligand>
        <name>substrate</name>
    </ligand>
</feature>
<dbReference type="HAMAP" id="MF_00258">
    <property type="entry name" value="Glu_racemase"/>
    <property type="match status" value="1"/>
</dbReference>
<protein>
    <recommendedName>
        <fullName evidence="7 8">Glutamate racemase</fullName>
        <ecNumber evidence="2 8">5.1.1.3</ecNumber>
    </recommendedName>
</protein>
<dbReference type="InterPro" id="IPR015942">
    <property type="entry name" value="Asp/Glu/hydantoin_racemase"/>
</dbReference>
<evidence type="ECO:0000256" key="7">
    <source>
        <dbReference type="ARBA" id="ARBA00070053"/>
    </source>
</evidence>
<keyword evidence="5 8" id="KW-0413">Isomerase</keyword>
<name>A0A502D0S6_9MICO</name>
<dbReference type="PANTHER" id="PTHR21198:SF2">
    <property type="entry name" value="GLUTAMATE RACEMASE"/>
    <property type="match status" value="1"/>
</dbReference>
<evidence type="ECO:0000313" key="9">
    <source>
        <dbReference type="EMBL" id="TPG19395.1"/>
    </source>
</evidence>
<dbReference type="EMBL" id="RCZM01000001">
    <property type="protein sequence ID" value="TPG19395.1"/>
    <property type="molecule type" value="Genomic_DNA"/>
</dbReference>
<feature type="active site" description="Proton donor/acceptor" evidence="8">
    <location>
        <position position="183"/>
    </location>
</feature>
<evidence type="ECO:0000256" key="5">
    <source>
        <dbReference type="ARBA" id="ARBA00023235"/>
    </source>
</evidence>